<feature type="domain" description="PDZ" evidence="3">
    <location>
        <begin position="285"/>
        <end position="364"/>
    </location>
</feature>
<dbReference type="Pfam" id="PF13180">
    <property type="entry name" value="PDZ_2"/>
    <property type="match status" value="1"/>
</dbReference>
<evidence type="ECO:0000313" key="4">
    <source>
        <dbReference type="EMBL" id="KGE89026.1"/>
    </source>
</evidence>
<dbReference type="SUPFAM" id="SSF50156">
    <property type="entry name" value="PDZ domain-like"/>
    <property type="match status" value="1"/>
</dbReference>
<dbReference type="Proteomes" id="UP000029736">
    <property type="component" value="Unassembled WGS sequence"/>
</dbReference>
<accession>A0A098SA68</accession>
<organism evidence="4 5">
    <name type="scientific">Phaeodactylibacter xiamenensis</name>
    <dbReference type="NCBI Taxonomy" id="1524460"/>
    <lineage>
        <taxon>Bacteria</taxon>
        <taxon>Pseudomonadati</taxon>
        <taxon>Bacteroidota</taxon>
        <taxon>Saprospiria</taxon>
        <taxon>Saprospirales</taxon>
        <taxon>Haliscomenobacteraceae</taxon>
        <taxon>Phaeodactylibacter</taxon>
    </lineage>
</organism>
<sequence>MKQLFALVFAGIVGGLITLGGYSLLAPQPTLPVTQDNTYAQAVRNVNVSPAMANAPFDFKEAAAKSMPAVVHISSKIAQPTSNRQDPFRFFFGDSYGGGQPQGGTGSGVFYSSDGYIVTNNHVVANADEVEVTLYDNRTYTAKVIGTEEKSDLAVIKIEGNDFPTLDFSNSDEAEIGEWVLAVGNPFDLTSTVTAGIVSAKGRSINLLGGGKAIESFIQTDAAVNPGNSGGALVDAEGRLLGINTAIATRTGVFSGYSFAIPVNLVRRIADDIIEYGSFQRAYLGVEISELDGDYARELGLPITQGVVIEKLVEGGSAKMSGLLPKDVIVGVNGREIKSVPELQEIIGQAKAGDIMDVAVNRNGEELSLPVRLKPE</sequence>
<evidence type="ECO:0000256" key="1">
    <source>
        <dbReference type="ARBA" id="ARBA00022670"/>
    </source>
</evidence>
<dbReference type="RefSeq" id="WP_044216810.1">
    <property type="nucleotide sequence ID" value="NZ_CAKZLC010000307.1"/>
</dbReference>
<dbReference type="Gene3D" id="2.30.42.10">
    <property type="match status" value="1"/>
</dbReference>
<proteinExistence type="predicted"/>
<dbReference type="InterPro" id="IPR051201">
    <property type="entry name" value="Chloro_Bact_Ser_Proteases"/>
</dbReference>
<dbReference type="EMBL" id="JPOS01000012">
    <property type="protein sequence ID" value="KGE89026.1"/>
    <property type="molecule type" value="Genomic_DNA"/>
</dbReference>
<dbReference type="AlphaFoldDB" id="A0A098SA68"/>
<dbReference type="PROSITE" id="PS50106">
    <property type="entry name" value="PDZ"/>
    <property type="match status" value="1"/>
</dbReference>
<dbReference type="PANTHER" id="PTHR43343">
    <property type="entry name" value="PEPTIDASE S12"/>
    <property type="match status" value="1"/>
</dbReference>
<evidence type="ECO:0000259" key="3">
    <source>
        <dbReference type="PROSITE" id="PS50106"/>
    </source>
</evidence>
<dbReference type="InterPro" id="IPR036034">
    <property type="entry name" value="PDZ_sf"/>
</dbReference>
<dbReference type="InterPro" id="IPR001478">
    <property type="entry name" value="PDZ"/>
</dbReference>
<dbReference type="SUPFAM" id="SSF50494">
    <property type="entry name" value="Trypsin-like serine proteases"/>
    <property type="match status" value="1"/>
</dbReference>
<dbReference type="Pfam" id="PF13365">
    <property type="entry name" value="Trypsin_2"/>
    <property type="match status" value="1"/>
</dbReference>
<reference evidence="4 5" key="1">
    <citation type="journal article" date="2014" name="Int. J. Syst. Evol. Microbiol.">
        <title>Phaeodactylibacter xiamenensis gen. nov., sp. nov., a member of the family Saprospiraceae isolated from the marine alga Phaeodactylum tricornutum.</title>
        <authorList>
            <person name="Chen Z.Jr."/>
            <person name="Lei X."/>
            <person name="Lai Q."/>
            <person name="Li Y."/>
            <person name="Zhang B."/>
            <person name="Zhang J."/>
            <person name="Zhang H."/>
            <person name="Yang L."/>
            <person name="Zheng W."/>
            <person name="Tian Y."/>
            <person name="Yu Z."/>
            <person name="Xu H.Jr."/>
            <person name="Zheng T."/>
        </authorList>
    </citation>
    <scope>NUCLEOTIDE SEQUENCE [LARGE SCALE GENOMIC DNA]</scope>
    <source>
        <strain evidence="4 5">KD52</strain>
    </source>
</reference>
<dbReference type="STRING" id="1524460.IX84_04375"/>
<dbReference type="Gene3D" id="2.40.10.120">
    <property type="match status" value="1"/>
</dbReference>
<dbReference type="InterPro" id="IPR001940">
    <property type="entry name" value="Peptidase_S1C"/>
</dbReference>
<dbReference type="GO" id="GO:0004252">
    <property type="term" value="F:serine-type endopeptidase activity"/>
    <property type="evidence" value="ECO:0007669"/>
    <property type="project" value="InterPro"/>
</dbReference>
<gene>
    <name evidence="4" type="ORF">IX84_04375</name>
</gene>
<dbReference type="PRINTS" id="PR00834">
    <property type="entry name" value="PROTEASES2C"/>
</dbReference>
<dbReference type="PANTHER" id="PTHR43343:SF3">
    <property type="entry name" value="PROTEASE DO-LIKE 8, CHLOROPLASTIC"/>
    <property type="match status" value="1"/>
</dbReference>
<comment type="caution">
    <text evidence="4">The sequence shown here is derived from an EMBL/GenBank/DDBJ whole genome shotgun (WGS) entry which is preliminary data.</text>
</comment>
<keyword evidence="1" id="KW-0645">Protease</keyword>
<dbReference type="GO" id="GO:0006508">
    <property type="term" value="P:proteolysis"/>
    <property type="evidence" value="ECO:0007669"/>
    <property type="project" value="UniProtKB-KW"/>
</dbReference>
<keyword evidence="2" id="KW-0378">Hydrolase</keyword>
<dbReference type="OrthoDB" id="9758917at2"/>
<protein>
    <submittedName>
        <fullName evidence="4">Peptidase A2</fullName>
    </submittedName>
</protein>
<dbReference type="InterPro" id="IPR009003">
    <property type="entry name" value="Peptidase_S1_PA"/>
</dbReference>
<keyword evidence="5" id="KW-1185">Reference proteome</keyword>
<evidence type="ECO:0000256" key="2">
    <source>
        <dbReference type="ARBA" id="ARBA00022801"/>
    </source>
</evidence>
<evidence type="ECO:0000313" key="5">
    <source>
        <dbReference type="Proteomes" id="UP000029736"/>
    </source>
</evidence>
<name>A0A098SA68_9BACT</name>
<dbReference type="SMART" id="SM00228">
    <property type="entry name" value="PDZ"/>
    <property type="match status" value="1"/>
</dbReference>